<dbReference type="SMART" id="SM00422">
    <property type="entry name" value="HTH_MERR"/>
    <property type="match status" value="1"/>
</dbReference>
<dbReference type="InterPro" id="IPR000551">
    <property type="entry name" value="MerR-type_HTH_dom"/>
</dbReference>
<evidence type="ECO:0000256" key="3">
    <source>
        <dbReference type="ARBA" id="ARBA00023125"/>
    </source>
</evidence>
<feature type="domain" description="HTH merR-type" evidence="5">
    <location>
        <begin position="10"/>
        <end position="32"/>
    </location>
</feature>
<dbReference type="InterPro" id="IPR029442">
    <property type="entry name" value="GyrI-like"/>
</dbReference>
<dbReference type="SUPFAM" id="SSF46955">
    <property type="entry name" value="Putative DNA-binding domain"/>
    <property type="match status" value="1"/>
</dbReference>
<keyword evidence="2" id="KW-0805">Transcription regulation</keyword>
<dbReference type="InterPro" id="IPR011256">
    <property type="entry name" value="Reg_factor_effector_dom_sf"/>
</dbReference>
<keyword evidence="3" id="KW-0238">DNA-binding</keyword>
<dbReference type="SUPFAM" id="SSF55136">
    <property type="entry name" value="Probable bacterial effector-binding domain"/>
    <property type="match status" value="1"/>
</dbReference>
<dbReference type="InterPro" id="IPR009061">
    <property type="entry name" value="DNA-bd_dom_put_sf"/>
</dbReference>
<dbReference type="InterPro" id="IPR047057">
    <property type="entry name" value="MerR_fam"/>
</dbReference>
<dbReference type="Pfam" id="PF00376">
    <property type="entry name" value="MerR"/>
    <property type="match status" value="1"/>
</dbReference>
<evidence type="ECO:0000313" key="7">
    <source>
        <dbReference type="Proteomes" id="UP001208689"/>
    </source>
</evidence>
<dbReference type="PANTHER" id="PTHR30204">
    <property type="entry name" value="REDOX-CYCLING DRUG-SENSING TRANSCRIPTIONAL ACTIVATOR SOXR"/>
    <property type="match status" value="1"/>
</dbReference>
<proteinExistence type="predicted"/>
<gene>
    <name evidence="6" type="ORF">NEF87_000635</name>
</gene>
<dbReference type="Gene3D" id="3.20.80.10">
    <property type="entry name" value="Regulatory factor, effector binding domain"/>
    <property type="match status" value="1"/>
</dbReference>
<dbReference type="Pfam" id="PF06445">
    <property type="entry name" value="GyrI-like"/>
    <property type="match status" value="1"/>
</dbReference>
<evidence type="ECO:0000259" key="5">
    <source>
        <dbReference type="PROSITE" id="PS00552"/>
    </source>
</evidence>
<dbReference type="Gene3D" id="1.10.1660.10">
    <property type="match status" value="1"/>
</dbReference>
<keyword evidence="4" id="KW-0804">Transcription</keyword>
<dbReference type="Proteomes" id="UP001208689">
    <property type="component" value="Chromosome"/>
</dbReference>
<dbReference type="PANTHER" id="PTHR30204:SF69">
    <property type="entry name" value="MERR-FAMILY TRANSCRIPTIONAL REGULATOR"/>
    <property type="match status" value="1"/>
</dbReference>
<keyword evidence="7" id="KW-1185">Reference proteome</keyword>
<keyword evidence="1" id="KW-0678">Repressor</keyword>
<dbReference type="PROSITE" id="PS00552">
    <property type="entry name" value="HTH_MERR_1"/>
    <property type="match status" value="1"/>
</dbReference>
<dbReference type="InterPro" id="IPR010499">
    <property type="entry name" value="AraC_E-bd"/>
</dbReference>
<organism evidence="6 7">
    <name type="scientific">Candidatus Lokiarchaeum ossiferum</name>
    <dbReference type="NCBI Taxonomy" id="2951803"/>
    <lineage>
        <taxon>Archaea</taxon>
        <taxon>Promethearchaeati</taxon>
        <taxon>Promethearchaeota</taxon>
        <taxon>Promethearchaeia</taxon>
        <taxon>Promethearchaeales</taxon>
        <taxon>Promethearchaeaceae</taxon>
        <taxon>Candidatus Lokiarchaeum</taxon>
    </lineage>
</organism>
<name>A0ABY6HLG9_9ARCH</name>
<sequence>MGEQIQINIGRFSKICQLTPKALRIYEKKGILKPKIVDDLTGYRYYSNDQIHRGIILSKLAWAKFSLKEMEEYLDFYQEEDFQSAESILKKKINELEEQQAQISLAKRFLSKIVEKDYFTIQDERIQIKMIPELRVVSKHAIGIYGDTIPRLIGEIYKYIFQQPNQELIRISGPTIFLSFDEEFKEFDADIEIAIPVTGPIKSSDEIKVKKLQTAMMATILHTGPYEEVNEAYGKILLYIQKKKWKIVGPSREVYLNSPQTASPEELLTEIQFPVEINPKEQKK</sequence>
<reference evidence="6" key="1">
    <citation type="submission" date="2022-09" db="EMBL/GenBank/DDBJ databases">
        <title>Actin cytoskeleton and complex cell architecture in an #Asgard archaeon.</title>
        <authorList>
            <person name="Ponce Toledo R.I."/>
            <person name="Schleper C."/>
            <person name="Rodrigues Oliveira T."/>
            <person name="Wollweber F."/>
            <person name="Xu J."/>
            <person name="Rittmann S."/>
            <person name="Klingl A."/>
            <person name="Pilhofer M."/>
        </authorList>
    </citation>
    <scope>NUCLEOTIDE SEQUENCE</scope>
    <source>
        <strain evidence="6">B-35</strain>
    </source>
</reference>
<evidence type="ECO:0000256" key="1">
    <source>
        <dbReference type="ARBA" id="ARBA00022491"/>
    </source>
</evidence>
<evidence type="ECO:0000256" key="4">
    <source>
        <dbReference type="ARBA" id="ARBA00023163"/>
    </source>
</evidence>
<protein>
    <recommendedName>
        <fullName evidence="5">HTH merR-type domain-containing protein</fullName>
    </recommendedName>
</protein>
<evidence type="ECO:0000313" key="6">
    <source>
        <dbReference type="EMBL" id="UYP44350.1"/>
    </source>
</evidence>
<accession>A0ABY6HLG9</accession>
<dbReference type="EMBL" id="CP104013">
    <property type="protein sequence ID" value="UYP44350.1"/>
    <property type="molecule type" value="Genomic_DNA"/>
</dbReference>
<dbReference type="SMART" id="SM00871">
    <property type="entry name" value="AraC_E_bind"/>
    <property type="match status" value="1"/>
</dbReference>
<evidence type="ECO:0000256" key="2">
    <source>
        <dbReference type="ARBA" id="ARBA00023015"/>
    </source>
</evidence>